<evidence type="ECO:0000313" key="2">
    <source>
        <dbReference type="EMBL" id="KKS46900.1"/>
    </source>
</evidence>
<proteinExistence type="predicted"/>
<protein>
    <submittedName>
        <fullName evidence="2">Uncharacterized protein</fullName>
    </submittedName>
</protein>
<evidence type="ECO:0000256" key="1">
    <source>
        <dbReference type="SAM" id="MobiDB-lite"/>
    </source>
</evidence>
<dbReference type="AlphaFoldDB" id="A0A0G0ZDU5"/>
<gene>
    <name evidence="2" type="ORF">UV09_C0012G0069</name>
</gene>
<feature type="region of interest" description="Disordered" evidence="1">
    <location>
        <begin position="1"/>
        <end position="26"/>
    </location>
</feature>
<evidence type="ECO:0000313" key="3">
    <source>
        <dbReference type="Proteomes" id="UP000034320"/>
    </source>
</evidence>
<accession>A0A0G0ZDU5</accession>
<comment type="caution">
    <text evidence="2">The sequence shown here is derived from an EMBL/GenBank/DDBJ whole genome shotgun (WGS) entry which is preliminary data.</text>
</comment>
<reference evidence="2 3" key="1">
    <citation type="journal article" date="2015" name="Nature">
        <title>rRNA introns, odd ribosomes, and small enigmatic genomes across a large radiation of phyla.</title>
        <authorList>
            <person name="Brown C.T."/>
            <person name="Hug L.A."/>
            <person name="Thomas B.C."/>
            <person name="Sharon I."/>
            <person name="Castelle C.J."/>
            <person name="Singh A."/>
            <person name="Wilkins M.J."/>
            <person name="Williams K.H."/>
            <person name="Banfield J.F."/>
        </authorList>
    </citation>
    <scope>NUCLEOTIDE SEQUENCE [LARGE SCALE GENOMIC DNA]</scope>
</reference>
<name>A0A0G0ZDU5_9BACT</name>
<dbReference type="EMBL" id="LCDD01000012">
    <property type="protein sequence ID" value="KKS46900.1"/>
    <property type="molecule type" value="Genomic_DNA"/>
</dbReference>
<dbReference type="Proteomes" id="UP000034320">
    <property type="component" value="Unassembled WGS sequence"/>
</dbReference>
<organism evidence="2 3">
    <name type="scientific">Candidatus Gottesmanbacteria bacterium GW2011_GWA2_42_18</name>
    <dbReference type="NCBI Taxonomy" id="1618442"/>
    <lineage>
        <taxon>Bacteria</taxon>
        <taxon>Candidatus Gottesmaniibacteriota</taxon>
    </lineage>
</organism>
<sequence>MPAVNNQHHNGQTSSTGNKPKKTPPAVSITAIGGKEAEKVTQEASLKIEEISSETVLAPEVETAGVTKIGDTIEFPPDITDLTGGQSVSTLPSQTSSQTAVPMPISDDLIYSGSQKSITNTIKWLAEWCIRKLKMAHLVLKNIHGKIIRVKI</sequence>
<feature type="compositionally biased region" description="Polar residues" evidence="1">
    <location>
        <begin position="1"/>
        <end position="18"/>
    </location>
</feature>